<keyword evidence="7" id="KW-1185">Reference proteome</keyword>
<dbReference type="EMBL" id="WTYV01000005">
    <property type="protein sequence ID" value="MXO72577.1"/>
    <property type="molecule type" value="Genomic_DNA"/>
</dbReference>
<organism evidence="6 7">
    <name type="scientific">Alteraurantiacibacter buctensis</name>
    <dbReference type="NCBI Taxonomy" id="1503981"/>
    <lineage>
        <taxon>Bacteria</taxon>
        <taxon>Pseudomonadati</taxon>
        <taxon>Pseudomonadota</taxon>
        <taxon>Alphaproteobacteria</taxon>
        <taxon>Sphingomonadales</taxon>
        <taxon>Erythrobacteraceae</taxon>
        <taxon>Alteraurantiacibacter</taxon>
    </lineage>
</organism>
<dbReference type="Gene3D" id="3.40.50.720">
    <property type="entry name" value="NAD(P)-binding Rossmann-like Domain"/>
    <property type="match status" value="2"/>
</dbReference>
<dbReference type="PANTHER" id="PTHR43333:SF1">
    <property type="entry name" value="D-ISOMER SPECIFIC 2-HYDROXYACID DEHYDROGENASE NAD-BINDING DOMAIN-CONTAINING PROTEIN"/>
    <property type="match status" value="1"/>
</dbReference>
<dbReference type="SUPFAM" id="SSF52283">
    <property type="entry name" value="Formate/glycerate dehydrogenase catalytic domain-like"/>
    <property type="match status" value="1"/>
</dbReference>
<comment type="caution">
    <text evidence="6">The sequence shown here is derived from an EMBL/GenBank/DDBJ whole genome shotgun (WGS) entry which is preliminary data.</text>
</comment>
<dbReference type="PANTHER" id="PTHR43333">
    <property type="entry name" value="2-HACID_DH_C DOMAIN-CONTAINING PROTEIN"/>
    <property type="match status" value="1"/>
</dbReference>
<reference evidence="6 7" key="1">
    <citation type="submission" date="2019-12" db="EMBL/GenBank/DDBJ databases">
        <title>Genomic-based taxomic classification of the family Erythrobacteraceae.</title>
        <authorList>
            <person name="Xu L."/>
        </authorList>
    </citation>
    <scope>NUCLEOTIDE SEQUENCE [LARGE SCALE GENOMIC DNA]</scope>
    <source>
        <strain evidence="6 7">M0322</strain>
    </source>
</reference>
<dbReference type="Pfam" id="PF02826">
    <property type="entry name" value="2-Hacid_dh_C"/>
    <property type="match status" value="1"/>
</dbReference>
<evidence type="ECO:0000313" key="7">
    <source>
        <dbReference type="Proteomes" id="UP000466966"/>
    </source>
</evidence>
<evidence type="ECO:0000256" key="3">
    <source>
        <dbReference type="RuleBase" id="RU003719"/>
    </source>
</evidence>
<dbReference type="Proteomes" id="UP000466966">
    <property type="component" value="Unassembled WGS sequence"/>
</dbReference>
<dbReference type="AlphaFoldDB" id="A0A844Z280"/>
<proteinExistence type="inferred from homology"/>
<dbReference type="InterPro" id="IPR036291">
    <property type="entry name" value="NAD(P)-bd_dom_sf"/>
</dbReference>
<protein>
    <submittedName>
        <fullName evidence="6">D-2-hydroxyacid dehydrogenase</fullName>
    </submittedName>
</protein>
<feature type="domain" description="D-isomer specific 2-hydroxyacid dehydrogenase NAD-binding" evidence="5">
    <location>
        <begin position="104"/>
        <end position="275"/>
    </location>
</feature>
<dbReference type="InterPro" id="IPR006139">
    <property type="entry name" value="D-isomer_2_OHA_DH_cat_dom"/>
</dbReference>
<keyword evidence="2" id="KW-0520">NAD</keyword>
<accession>A0A844Z280</accession>
<evidence type="ECO:0000256" key="2">
    <source>
        <dbReference type="ARBA" id="ARBA00023027"/>
    </source>
</evidence>
<dbReference type="CDD" id="cd05300">
    <property type="entry name" value="2-Hacid_dh_1"/>
    <property type="match status" value="1"/>
</dbReference>
<dbReference type="SUPFAM" id="SSF51735">
    <property type="entry name" value="NAD(P)-binding Rossmann-fold domains"/>
    <property type="match status" value="1"/>
</dbReference>
<comment type="similarity">
    <text evidence="3">Belongs to the D-isomer specific 2-hydroxyacid dehydrogenase family.</text>
</comment>
<evidence type="ECO:0000259" key="5">
    <source>
        <dbReference type="Pfam" id="PF02826"/>
    </source>
</evidence>
<evidence type="ECO:0000256" key="1">
    <source>
        <dbReference type="ARBA" id="ARBA00023002"/>
    </source>
</evidence>
<keyword evidence="1 3" id="KW-0560">Oxidoreductase</keyword>
<dbReference type="Pfam" id="PF00389">
    <property type="entry name" value="2-Hacid_dh"/>
    <property type="match status" value="1"/>
</dbReference>
<evidence type="ECO:0000313" key="6">
    <source>
        <dbReference type="EMBL" id="MXO72577.1"/>
    </source>
</evidence>
<evidence type="ECO:0000259" key="4">
    <source>
        <dbReference type="Pfam" id="PF00389"/>
    </source>
</evidence>
<dbReference type="OrthoDB" id="9787219at2"/>
<sequence>MKALLPTSVRPMLEGRLPAGIEPLWWRDGDELVALSPQAEIGWFDMFDKTAPKQAVAGAKGLKWLNTIFSGVDWMPLPDLQQRGVKLTNGSGLTANLVAEFALTAMLGFARGYPQIVRAADRHEWLPPTHPLATRELAGSRVLILGYGAIGQAVERMLHGFRAQVTVVRRKGGEGALGPDEWREQLQTFDWVVLALPGTPETKGLFDAATLARLRSDAVLINVARADVLDQQALIAALHAGKLGGAVLDLTDPEPLPADHPLWSAPNCLVTMHQAGLPTPATRQAAADRFVANCTRFLAGEALVSEVDLGLGY</sequence>
<dbReference type="InterPro" id="IPR006140">
    <property type="entry name" value="D-isomer_DH_NAD-bd"/>
</dbReference>
<dbReference type="GO" id="GO:0051287">
    <property type="term" value="F:NAD binding"/>
    <property type="evidence" value="ECO:0007669"/>
    <property type="project" value="InterPro"/>
</dbReference>
<feature type="domain" description="D-isomer specific 2-hydroxyacid dehydrogenase catalytic" evidence="4">
    <location>
        <begin position="52"/>
        <end position="307"/>
    </location>
</feature>
<gene>
    <name evidence="6" type="ORF">GRI99_13175</name>
</gene>
<name>A0A844Z280_9SPHN</name>
<dbReference type="GO" id="GO:0016616">
    <property type="term" value="F:oxidoreductase activity, acting on the CH-OH group of donors, NAD or NADP as acceptor"/>
    <property type="evidence" value="ECO:0007669"/>
    <property type="project" value="InterPro"/>
</dbReference>